<keyword evidence="2" id="KW-1185">Reference proteome</keyword>
<comment type="caution">
    <text evidence="1">The sequence shown here is derived from an EMBL/GenBank/DDBJ whole genome shotgun (WGS) entry which is preliminary data.</text>
</comment>
<reference evidence="1" key="1">
    <citation type="submission" date="2024-05" db="EMBL/GenBank/DDBJ databases">
        <title>30 novel species of actinomycetes from the DSMZ collection.</title>
        <authorList>
            <person name="Nouioui I."/>
        </authorList>
    </citation>
    <scope>NUCLEOTIDE SEQUENCE</scope>
    <source>
        <strain evidence="1">DSM 41529</strain>
    </source>
</reference>
<proteinExistence type="predicted"/>
<organism evidence="1 2">
    <name type="scientific">Streptomyces lonegramiae</name>
    <dbReference type="NCBI Taxonomy" id="3075524"/>
    <lineage>
        <taxon>Bacteria</taxon>
        <taxon>Bacillati</taxon>
        <taxon>Actinomycetota</taxon>
        <taxon>Actinomycetes</taxon>
        <taxon>Kitasatosporales</taxon>
        <taxon>Streptomycetaceae</taxon>
        <taxon>Streptomyces</taxon>
    </lineage>
</organism>
<gene>
    <name evidence="1" type="ORF">RND15_42570</name>
</gene>
<dbReference type="EMBL" id="JAVRFD010000033">
    <property type="protein sequence ID" value="MDT0549312.1"/>
    <property type="molecule type" value="Genomic_DNA"/>
</dbReference>
<accession>A0ABU2XU06</accession>
<sequence length="51" mass="6096">MLDYARDWVFPKTDAFKVERELSDHVLSVLNPWFIAVRWLTWGFAIAQVWA</sequence>
<protein>
    <submittedName>
        <fullName evidence="1">Uncharacterized protein</fullName>
    </submittedName>
</protein>
<evidence type="ECO:0000313" key="1">
    <source>
        <dbReference type="EMBL" id="MDT0549312.1"/>
    </source>
</evidence>
<name>A0ABU2XU06_9ACTN</name>
<dbReference type="RefSeq" id="WP_311729877.1">
    <property type="nucleotide sequence ID" value="NZ_JAVRFD010000033.1"/>
</dbReference>
<evidence type="ECO:0000313" key="2">
    <source>
        <dbReference type="Proteomes" id="UP001180754"/>
    </source>
</evidence>
<dbReference type="Proteomes" id="UP001180754">
    <property type="component" value="Unassembled WGS sequence"/>
</dbReference>